<dbReference type="OMA" id="GARCTAN"/>
<accession>S7S368</accession>
<evidence type="ECO:0000313" key="3">
    <source>
        <dbReference type="EMBL" id="EPQ60284.1"/>
    </source>
</evidence>
<dbReference type="GO" id="GO:0005737">
    <property type="term" value="C:cytoplasm"/>
    <property type="evidence" value="ECO:0007669"/>
    <property type="project" value="TreeGrafter"/>
</dbReference>
<feature type="region of interest" description="Disordered" evidence="1">
    <location>
        <begin position="468"/>
        <end position="487"/>
    </location>
</feature>
<dbReference type="GO" id="GO:0006887">
    <property type="term" value="P:exocytosis"/>
    <property type="evidence" value="ECO:0007669"/>
    <property type="project" value="TreeGrafter"/>
</dbReference>
<dbReference type="OrthoDB" id="19944at2759"/>
<feature type="domain" description="Lethal giant larvae (Lgl)-like C-terminal" evidence="2">
    <location>
        <begin position="112"/>
        <end position="528"/>
    </location>
</feature>
<dbReference type="GO" id="GO:0019905">
    <property type="term" value="F:syntaxin binding"/>
    <property type="evidence" value="ECO:0007669"/>
    <property type="project" value="TreeGrafter"/>
</dbReference>
<proteinExistence type="predicted"/>
<dbReference type="RefSeq" id="XP_007860732.1">
    <property type="nucleotide sequence ID" value="XM_007862541.1"/>
</dbReference>
<evidence type="ECO:0000259" key="2">
    <source>
        <dbReference type="Pfam" id="PF08596"/>
    </source>
</evidence>
<dbReference type="HOGENOM" id="CLU_434777_0_0_1"/>
<dbReference type="GO" id="GO:0045159">
    <property type="term" value="F:myosin II binding"/>
    <property type="evidence" value="ECO:0007669"/>
    <property type="project" value="TreeGrafter"/>
</dbReference>
<dbReference type="InterPro" id="IPR036322">
    <property type="entry name" value="WD40_repeat_dom_sf"/>
</dbReference>
<dbReference type="GeneID" id="19303229"/>
<dbReference type="KEGG" id="gtr:GLOTRDRAFT_134996"/>
<organism evidence="3 4">
    <name type="scientific">Gloeophyllum trabeum (strain ATCC 11539 / FP-39264 / Madison 617)</name>
    <name type="common">Brown rot fungus</name>
    <dbReference type="NCBI Taxonomy" id="670483"/>
    <lineage>
        <taxon>Eukaryota</taxon>
        <taxon>Fungi</taxon>
        <taxon>Dikarya</taxon>
        <taxon>Basidiomycota</taxon>
        <taxon>Agaricomycotina</taxon>
        <taxon>Agaricomycetes</taxon>
        <taxon>Gloeophyllales</taxon>
        <taxon>Gloeophyllaceae</taxon>
        <taxon>Gloeophyllum</taxon>
    </lineage>
</organism>
<sequence length="629" mass="68228">MDRDPYERLVDGAAVDEDRFPVSGGSAWIDEEAAGNELKFAKYQPHRIIISQHRDGTVRFQDISAQIRLKTESAPLERNIPSPLPALTIDPLFALSDPSLLTHFPPEFSAQVKVRSVVLAPESLECYIILRLGEVLVYRFGPGNSDIQAPPMTLPDAELVSLRHISAPLQQKFHPYLLVAAKKGPVVACAPSDIGFFAVSYISGLLLIVDLRGPKIIYRSDKDPSTKRKSAFHRHSQELESFTTLTWTVCRMASDPMPRVRLLAIPASGRTRVFSLNRASSGSWAVDFMPNPPEAPSEPIFSAFIDAYSGARFKADRYGLSRALDPSTEDAIAGKGHSYWIVAGAKGIRCSFDLDGHKIGKADWGSKIGKVECCEIVERNGSQAFVAFTDGHEALIYSLPALEHLHTLQLPQQSNLPVSPDASGDFLHHATHPSAASLISRTTYATLFDIRRAYYHIKPEVDVLTRSDTGKRGVIPPQPQPVSMGPPSIKDVVGGWLGAIGAGLGGKPVMTGEQIDALLAGPNRPLPKPAPAPAPKSPPSTDRASVRTSNTMSSRRSRGTSRSPSPDASQEGSSTTGLYDRLTSAISERGEALGDLEEQFKSLEEGSKGMIAQAKRLATQQTAKSWFGL</sequence>
<dbReference type="GO" id="GO:0005886">
    <property type="term" value="C:plasma membrane"/>
    <property type="evidence" value="ECO:0007669"/>
    <property type="project" value="TreeGrafter"/>
</dbReference>
<dbReference type="InterPro" id="IPR013905">
    <property type="entry name" value="Lgl_C_dom"/>
</dbReference>
<name>S7S368_GLOTA</name>
<dbReference type="Proteomes" id="UP000030669">
    <property type="component" value="Unassembled WGS sequence"/>
</dbReference>
<dbReference type="GO" id="GO:0006893">
    <property type="term" value="P:Golgi to plasma membrane transport"/>
    <property type="evidence" value="ECO:0007669"/>
    <property type="project" value="TreeGrafter"/>
</dbReference>
<dbReference type="CDD" id="cd15873">
    <property type="entry name" value="R-SNARE_STXBP5_6"/>
    <property type="match status" value="1"/>
</dbReference>
<gene>
    <name evidence="3" type="ORF">GLOTRDRAFT_134996</name>
</gene>
<dbReference type="eggNOG" id="KOG1983">
    <property type="taxonomic scope" value="Eukaryota"/>
</dbReference>
<feature type="region of interest" description="Disordered" evidence="1">
    <location>
        <begin position="519"/>
        <end position="578"/>
    </location>
</feature>
<keyword evidence="4" id="KW-1185">Reference proteome</keyword>
<dbReference type="Pfam" id="PF08596">
    <property type="entry name" value="Lgl_C"/>
    <property type="match status" value="1"/>
</dbReference>
<feature type="compositionally biased region" description="Low complexity" evidence="1">
    <location>
        <begin position="546"/>
        <end position="565"/>
    </location>
</feature>
<evidence type="ECO:0000256" key="1">
    <source>
        <dbReference type="SAM" id="MobiDB-lite"/>
    </source>
</evidence>
<dbReference type="PANTHER" id="PTHR10241">
    <property type="entry name" value="LETHAL 2 GIANT LARVAE PROTEIN"/>
    <property type="match status" value="1"/>
</dbReference>
<dbReference type="SUPFAM" id="SSF50978">
    <property type="entry name" value="WD40 repeat-like"/>
    <property type="match status" value="1"/>
</dbReference>
<reference evidence="3 4" key="1">
    <citation type="journal article" date="2012" name="Science">
        <title>The Paleozoic origin of enzymatic lignin decomposition reconstructed from 31 fungal genomes.</title>
        <authorList>
            <person name="Floudas D."/>
            <person name="Binder M."/>
            <person name="Riley R."/>
            <person name="Barry K."/>
            <person name="Blanchette R.A."/>
            <person name="Henrissat B."/>
            <person name="Martinez A.T."/>
            <person name="Otillar R."/>
            <person name="Spatafora J.W."/>
            <person name="Yadav J.S."/>
            <person name="Aerts A."/>
            <person name="Benoit I."/>
            <person name="Boyd A."/>
            <person name="Carlson A."/>
            <person name="Copeland A."/>
            <person name="Coutinho P.M."/>
            <person name="de Vries R.P."/>
            <person name="Ferreira P."/>
            <person name="Findley K."/>
            <person name="Foster B."/>
            <person name="Gaskell J."/>
            <person name="Glotzer D."/>
            <person name="Gorecki P."/>
            <person name="Heitman J."/>
            <person name="Hesse C."/>
            <person name="Hori C."/>
            <person name="Igarashi K."/>
            <person name="Jurgens J.A."/>
            <person name="Kallen N."/>
            <person name="Kersten P."/>
            <person name="Kohler A."/>
            <person name="Kuees U."/>
            <person name="Kumar T.K.A."/>
            <person name="Kuo A."/>
            <person name="LaButti K."/>
            <person name="Larrondo L.F."/>
            <person name="Lindquist E."/>
            <person name="Ling A."/>
            <person name="Lombard V."/>
            <person name="Lucas S."/>
            <person name="Lundell T."/>
            <person name="Martin R."/>
            <person name="McLaughlin D.J."/>
            <person name="Morgenstern I."/>
            <person name="Morin E."/>
            <person name="Murat C."/>
            <person name="Nagy L.G."/>
            <person name="Nolan M."/>
            <person name="Ohm R.A."/>
            <person name="Patyshakuliyeva A."/>
            <person name="Rokas A."/>
            <person name="Ruiz-Duenas F.J."/>
            <person name="Sabat G."/>
            <person name="Salamov A."/>
            <person name="Samejima M."/>
            <person name="Schmutz J."/>
            <person name="Slot J.C."/>
            <person name="St John F."/>
            <person name="Stenlid J."/>
            <person name="Sun H."/>
            <person name="Sun S."/>
            <person name="Syed K."/>
            <person name="Tsang A."/>
            <person name="Wiebenga A."/>
            <person name="Young D."/>
            <person name="Pisabarro A."/>
            <person name="Eastwood D.C."/>
            <person name="Martin F."/>
            <person name="Cullen D."/>
            <person name="Grigoriev I.V."/>
            <person name="Hibbett D.S."/>
        </authorList>
    </citation>
    <scope>NUCLEOTIDE SEQUENCE [LARGE SCALE GENOMIC DNA]</scope>
    <source>
        <strain evidence="3 4">ATCC 11539</strain>
    </source>
</reference>
<dbReference type="PANTHER" id="PTHR10241:SF25">
    <property type="entry name" value="TOMOSYN, ISOFORM C"/>
    <property type="match status" value="1"/>
</dbReference>
<feature type="compositionally biased region" description="Pro residues" evidence="1">
    <location>
        <begin position="524"/>
        <end position="538"/>
    </location>
</feature>
<dbReference type="EMBL" id="KB469296">
    <property type="protein sequence ID" value="EPQ60284.1"/>
    <property type="molecule type" value="Genomic_DNA"/>
</dbReference>
<protein>
    <recommendedName>
        <fullName evidence="2">Lethal giant larvae (Lgl)-like C-terminal domain-containing protein</fullName>
    </recommendedName>
</protein>
<evidence type="ECO:0000313" key="4">
    <source>
        <dbReference type="Proteomes" id="UP000030669"/>
    </source>
</evidence>
<dbReference type="STRING" id="670483.S7S368"/>
<dbReference type="AlphaFoldDB" id="S7S368"/>
<feature type="compositionally biased region" description="Polar residues" evidence="1">
    <location>
        <begin position="566"/>
        <end position="577"/>
    </location>
</feature>
<dbReference type="GO" id="GO:0005096">
    <property type="term" value="F:GTPase activator activity"/>
    <property type="evidence" value="ECO:0007669"/>
    <property type="project" value="TreeGrafter"/>
</dbReference>